<dbReference type="InterPro" id="IPR004364">
    <property type="entry name" value="Aa-tRNA-synt_II"/>
</dbReference>
<dbReference type="PANTHER" id="PTHR42918:SF9">
    <property type="entry name" value="LYSINE--TRNA LIGASE"/>
    <property type="match status" value="1"/>
</dbReference>
<protein>
    <submittedName>
        <fullName evidence="5">KARS</fullName>
    </submittedName>
</protein>
<reference evidence="5 6" key="1">
    <citation type="submission" date="2022-03" db="EMBL/GenBank/DDBJ databases">
        <title>A chromosomal length assembly of Cordylochernes scorpioides.</title>
        <authorList>
            <person name="Zeh D."/>
            <person name="Zeh J."/>
        </authorList>
    </citation>
    <scope>NUCLEOTIDE SEQUENCE [LARGE SCALE GENOMIC DNA]</scope>
    <source>
        <strain evidence="5">IN4F17</strain>
        <tissue evidence="5">Whole Body</tissue>
    </source>
</reference>
<evidence type="ECO:0000256" key="1">
    <source>
        <dbReference type="ARBA" id="ARBA00022598"/>
    </source>
</evidence>
<dbReference type="PROSITE" id="PS50862">
    <property type="entry name" value="AA_TRNA_LIGASE_II"/>
    <property type="match status" value="1"/>
</dbReference>
<dbReference type="InterPro" id="IPR018149">
    <property type="entry name" value="Lys-tRNA-synth_II_C"/>
</dbReference>
<organism evidence="5 6">
    <name type="scientific">Cordylochernes scorpioides</name>
    <dbReference type="NCBI Taxonomy" id="51811"/>
    <lineage>
        <taxon>Eukaryota</taxon>
        <taxon>Metazoa</taxon>
        <taxon>Ecdysozoa</taxon>
        <taxon>Arthropoda</taxon>
        <taxon>Chelicerata</taxon>
        <taxon>Arachnida</taxon>
        <taxon>Pseudoscorpiones</taxon>
        <taxon>Cheliferoidea</taxon>
        <taxon>Chernetidae</taxon>
        <taxon>Cordylochernes</taxon>
    </lineage>
</organism>
<feature type="domain" description="Aminoacyl-transfer RNA synthetases class-II family profile" evidence="4">
    <location>
        <begin position="178"/>
        <end position="429"/>
    </location>
</feature>
<gene>
    <name evidence="5" type="ORF">LAZ67_X000441</name>
</gene>
<keyword evidence="3" id="KW-0067">ATP-binding</keyword>
<dbReference type="PRINTS" id="PR00982">
    <property type="entry name" value="TRNASYNTHLYS"/>
</dbReference>
<evidence type="ECO:0000256" key="2">
    <source>
        <dbReference type="ARBA" id="ARBA00022741"/>
    </source>
</evidence>
<name>A0ABY6LU50_9ARAC</name>
<evidence type="ECO:0000313" key="6">
    <source>
        <dbReference type="Proteomes" id="UP001235939"/>
    </source>
</evidence>
<evidence type="ECO:0000256" key="3">
    <source>
        <dbReference type="ARBA" id="ARBA00022840"/>
    </source>
</evidence>
<dbReference type="InterPro" id="IPR045864">
    <property type="entry name" value="aa-tRNA-synth_II/BPL/LPL"/>
</dbReference>
<evidence type="ECO:0000313" key="5">
    <source>
        <dbReference type="EMBL" id="UYV83857.1"/>
    </source>
</evidence>
<proteinExistence type="predicted"/>
<keyword evidence="1" id="KW-0436">Ligase</keyword>
<dbReference type="EMBL" id="CP092886">
    <property type="protein sequence ID" value="UYV83857.1"/>
    <property type="molecule type" value="Genomic_DNA"/>
</dbReference>
<evidence type="ECO:0000259" key="4">
    <source>
        <dbReference type="PROSITE" id="PS50862"/>
    </source>
</evidence>
<keyword evidence="6" id="KW-1185">Reference proteome</keyword>
<dbReference type="Proteomes" id="UP001235939">
    <property type="component" value="Chromosome X"/>
</dbReference>
<dbReference type="PANTHER" id="PTHR42918">
    <property type="entry name" value="LYSYL-TRNA SYNTHETASE"/>
    <property type="match status" value="1"/>
</dbReference>
<dbReference type="Pfam" id="PF00152">
    <property type="entry name" value="tRNA-synt_2"/>
    <property type="match status" value="1"/>
</dbReference>
<dbReference type="InterPro" id="IPR006195">
    <property type="entry name" value="aa-tRNA-synth_II"/>
</dbReference>
<accession>A0ABY6LU50</accession>
<sequence length="459" mass="52769">MGTADAEARLDVSYKGSKTAYGAQLEVIGVYWDSRHRDEELERERPGKGMGGHMLLACPYYSRPMDRKDLHGEGTKIQVMANARYYKSEEEFLKMNEKFRKNIKLLSPSLHMLPHLHFGLRDRETRYRMRYLDLILNQSVREKFILRSRIISYVRQFLDNMGFLELYVKELTVDGFDRVYEIGRQFRNEGIDLTHNTEFTTCEFYMAFADYNDLMEITESLLSGMVKAITGSYKVTYHPRGPDEKDGEVLELDFTTPFRRIRMLPELERLTGDELPDPAQLNTPEANKALSDLCIKHGVEYPAPSTTARLLNKLVGHFIEEQIISPAFICGHPEVMSPLSKWHRSVPGLTDRFELFIARYEVANAYTELNDPMAAGDDEALYLDENFCTALEYGLPPTGCWGMGIVRLSMLLTASHDIREVLLFPAMRPDESSKLLYPGWEVAKSEVSLQRGKRTPVRT</sequence>
<keyword evidence="2" id="KW-0547">Nucleotide-binding</keyword>
<dbReference type="Gene3D" id="3.30.930.10">
    <property type="entry name" value="Bira Bifunctional Protein, Domain 2"/>
    <property type="match status" value="2"/>
</dbReference>
<dbReference type="SUPFAM" id="SSF55681">
    <property type="entry name" value="Class II aaRS and biotin synthetases"/>
    <property type="match status" value="1"/>
</dbReference>